<dbReference type="InterPro" id="IPR034746">
    <property type="entry name" value="POTRA"/>
</dbReference>
<proteinExistence type="predicted"/>
<dbReference type="GO" id="GO:0005886">
    <property type="term" value="C:plasma membrane"/>
    <property type="evidence" value="ECO:0007669"/>
    <property type="project" value="TreeGrafter"/>
</dbReference>
<evidence type="ECO:0000256" key="5">
    <source>
        <dbReference type="ARBA" id="ARBA00022989"/>
    </source>
</evidence>
<gene>
    <name evidence="10" type="ORF">FHX47_000984</name>
</gene>
<dbReference type="InterPro" id="IPR050487">
    <property type="entry name" value="FtsQ_DivIB"/>
</dbReference>
<evidence type="ECO:0000256" key="1">
    <source>
        <dbReference type="ARBA" id="ARBA00004370"/>
    </source>
</evidence>
<dbReference type="RefSeq" id="WP_183357714.1">
    <property type="nucleotide sequence ID" value="NZ_BAABKR010000001.1"/>
</dbReference>
<dbReference type="Gene3D" id="3.10.20.310">
    <property type="entry name" value="membrane protein fhac"/>
    <property type="match status" value="1"/>
</dbReference>
<comment type="caution">
    <text evidence="10">The sequence shown here is derived from an EMBL/GenBank/DDBJ whole genome shotgun (WGS) entry which is preliminary data.</text>
</comment>
<feature type="domain" description="POTRA" evidence="9">
    <location>
        <begin position="50"/>
        <end position="118"/>
    </location>
</feature>
<sequence length="253" mass="27435">MSSPHDSALSFPEPENITARRRRRRVLTALGAGLAVLLGLVAVLHFSPLLPVRDMEITGNELLTDARTDELLGDLYGEPMPQVGTAEVRQRLQEENVVADVEAHLELPHTLHIEITEHLPVAEVHQDQDVELYNEHGEVIRTFAGPEQLEAGDHAAVLIESEAALQDEAIFDAIVAVLGELPEQARGRLESAAAESIDSVQLELADGRTIVWGSDEDGAEKAAVLQAILASEDEAFTEAEVIDISTPTTPVTR</sequence>
<evidence type="ECO:0000313" key="10">
    <source>
        <dbReference type="EMBL" id="MBB3667391.1"/>
    </source>
</evidence>
<protein>
    <submittedName>
        <fullName evidence="10">Cell division protein FtsQ</fullName>
    </submittedName>
</protein>
<keyword evidence="6 8" id="KW-0472">Membrane</keyword>
<evidence type="ECO:0000256" key="6">
    <source>
        <dbReference type="ARBA" id="ARBA00023136"/>
    </source>
</evidence>
<evidence type="ECO:0000256" key="4">
    <source>
        <dbReference type="ARBA" id="ARBA00022692"/>
    </source>
</evidence>
<evidence type="ECO:0000256" key="7">
    <source>
        <dbReference type="ARBA" id="ARBA00023306"/>
    </source>
</evidence>
<keyword evidence="5 8" id="KW-1133">Transmembrane helix</keyword>
<keyword evidence="3 10" id="KW-0132">Cell division</keyword>
<keyword evidence="4 8" id="KW-0812">Transmembrane</keyword>
<reference evidence="10 11" key="1">
    <citation type="submission" date="2020-08" db="EMBL/GenBank/DDBJ databases">
        <title>Sequencing the genomes of 1000 actinobacteria strains.</title>
        <authorList>
            <person name="Klenk H.-P."/>
        </authorList>
    </citation>
    <scope>NUCLEOTIDE SEQUENCE [LARGE SCALE GENOMIC DNA]</scope>
    <source>
        <strain evidence="10 11">DSM 28238</strain>
    </source>
</reference>
<keyword evidence="11" id="KW-1185">Reference proteome</keyword>
<comment type="subcellular location">
    <subcellularLocation>
        <location evidence="1">Membrane</location>
    </subcellularLocation>
</comment>
<dbReference type="PANTHER" id="PTHR37820">
    <property type="entry name" value="CELL DIVISION PROTEIN DIVIB"/>
    <property type="match status" value="1"/>
</dbReference>
<evidence type="ECO:0000259" key="9">
    <source>
        <dbReference type="PROSITE" id="PS51779"/>
    </source>
</evidence>
<dbReference type="Pfam" id="PF08478">
    <property type="entry name" value="POTRA_1"/>
    <property type="match status" value="1"/>
</dbReference>
<dbReference type="EMBL" id="JACIBT010000001">
    <property type="protein sequence ID" value="MBB3667391.1"/>
    <property type="molecule type" value="Genomic_DNA"/>
</dbReference>
<evidence type="ECO:0000313" key="11">
    <source>
        <dbReference type="Proteomes" id="UP000547528"/>
    </source>
</evidence>
<feature type="transmembrane region" description="Helical" evidence="8">
    <location>
        <begin position="26"/>
        <end position="46"/>
    </location>
</feature>
<evidence type="ECO:0000256" key="2">
    <source>
        <dbReference type="ARBA" id="ARBA00022475"/>
    </source>
</evidence>
<keyword evidence="7" id="KW-0131">Cell cycle</keyword>
<dbReference type="InterPro" id="IPR005548">
    <property type="entry name" value="Cell_div_FtsQ/DivIB_C"/>
</dbReference>
<dbReference type="InterPro" id="IPR013685">
    <property type="entry name" value="POTRA_FtsQ_type"/>
</dbReference>
<evidence type="ECO:0000256" key="3">
    <source>
        <dbReference type="ARBA" id="ARBA00022618"/>
    </source>
</evidence>
<dbReference type="PROSITE" id="PS51779">
    <property type="entry name" value="POTRA"/>
    <property type="match status" value="1"/>
</dbReference>
<organism evidence="10 11">
    <name type="scientific">Garicola koreensis</name>
    <dbReference type="NCBI Taxonomy" id="1262554"/>
    <lineage>
        <taxon>Bacteria</taxon>
        <taxon>Bacillati</taxon>
        <taxon>Actinomycetota</taxon>
        <taxon>Actinomycetes</taxon>
        <taxon>Micrococcales</taxon>
        <taxon>Micrococcaceae</taxon>
        <taxon>Garicola</taxon>
    </lineage>
</organism>
<dbReference type="Pfam" id="PF03799">
    <property type="entry name" value="FtsQ_DivIB_C"/>
    <property type="match status" value="1"/>
</dbReference>
<name>A0A7W5TPN5_9MICC</name>
<dbReference type="GO" id="GO:0051301">
    <property type="term" value="P:cell division"/>
    <property type="evidence" value="ECO:0007669"/>
    <property type="project" value="UniProtKB-KW"/>
</dbReference>
<dbReference type="PANTHER" id="PTHR37820:SF1">
    <property type="entry name" value="CELL DIVISION PROTEIN FTSQ"/>
    <property type="match status" value="1"/>
</dbReference>
<accession>A0A7W5TPN5</accession>
<dbReference type="Proteomes" id="UP000547528">
    <property type="component" value="Unassembled WGS sequence"/>
</dbReference>
<evidence type="ECO:0000256" key="8">
    <source>
        <dbReference type="SAM" id="Phobius"/>
    </source>
</evidence>
<keyword evidence="2" id="KW-1003">Cell membrane</keyword>
<dbReference type="AlphaFoldDB" id="A0A7W5TPN5"/>